<organism evidence="16 17">
    <name type="scientific">Clathrus columnatus</name>
    <dbReference type="NCBI Taxonomy" id="1419009"/>
    <lineage>
        <taxon>Eukaryota</taxon>
        <taxon>Fungi</taxon>
        <taxon>Dikarya</taxon>
        <taxon>Basidiomycota</taxon>
        <taxon>Agaricomycotina</taxon>
        <taxon>Agaricomycetes</taxon>
        <taxon>Phallomycetidae</taxon>
        <taxon>Phallales</taxon>
        <taxon>Clathraceae</taxon>
        <taxon>Clathrus</taxon>
    </lineage>
</organism>
<protein>
    <recommendedName>
        <fullName evidence="11">Nucleoporin NSP1</fullName>
    </recommendedName>
    <alternativeName>
        <fullName evidence="12">Nuclear pore protein NSP1</fullName>
    </alternativeName>
    <alternativeName>
        <fullName evidence="13">Nucleoskeletal-like protein</fullName>
    </alternativeName>
</protein>
<dbReference type="FunFam" id="1.20.5.170:FF:000040">
    <property type="entry name" value="Nuclear pore glycoprotein p62"/>
    <property type="match status" value="1"/>
</dbReference>
<feature type="domain" description="Nucleoporin NSP1-like C-terminal" evidence="15">
    <location>
        <begin position="298"/>
        <end position="397"/>
    </location>
</feature>
<evidence type="ECO:0000256" key="4">
    <source>
        <dbReference type="ARBA" id="ARBA00005911"/>
    </source>
</evidence>
<dbReference type="GO" id="GO:0031965">
    <property type="term" value="C:nuclear membrane"/>
    <property type="evidence" value="ECO:0007669"/>
    <property type="project" value="UniProtKB-SubCell"/>
</dbReference>
<dbReference type="GO" id="GO:0006405">
    <property type="term" value="P:RNA export from nucleus"/>
    <property type="evidence" value="ECO:0007669"/>
    <property type="project" value="TreeGrafter"/>
</dbReference>
<feature type="region of interest" description="Disordered" evidence="14">
    <location>
        <begin position="279"/>
        <end position="304"/>
    </location>
</feature>
<evidence type="ECO:0000256" key="10">
    <source>
        <dbReference type="ARBA" id="ARBA00023242"/>
    </source>
</evidence>
<feature type="compositionally biased region" description="Low complexity" evidence="14">
    <location>
        <begin position="38"/>
        <end position="49"/>
    </location>
</feature>
<evidence type="ECO:0000256" key="14">
    <source>
        <dbReference type="SAM" id="MobiDB-lite"/>
    </source>
</evidence>
<evidence type="ECO:0000256" key="2">
    <source>
        <dbReference type="ARBA" id="ARBA00004567"/>
    </source>
</evidence>
<keyword evidence="7" id="KW-0653">Protein transport</keyword>
<feature type="region of interest" description="Disordered" evidence="14">
    <location>
        <begin position="1"/>
        <end position="261"/>
    </location>
</feature>
<evidence type="ECO:0000313" key="16">
    <source>
        <dbReference type="EMBL" id="GJJ07300.1"/>
    </source>
</evidence>
<feature type="compositionally biased region" description="Polar residues" evidence="14">
    <location>
        <begin position="14"/>
        <end position="33"/>
    </location>
</feature>
<comment type="subcellular location">
    <subcellularLocation>
        <location evidence="1">Nucleus membrane</location>
        <topology evidence="1">Peripheral membrane protein</topology>
        <orientation evidence="1">Cytoplasmic side</orientation>
    </subcellularLocation>
    <subcellularLocation>
        <location evidence="3">Nucleus membrane</location>
        <topology evidence="3">Peripheral membrane protein</topology>
        <orientation evidence="3">Nucleoplasmic side</orientation>
    </subcellularLocation>
    <subcellularLocation>
        <location evidence="2">Nucleus</location>
        <location evidence="2">Nuclear pore complex</location>
    </subcellularLocation>
</comment>
<evidence type="ECO:0000256" key="13">
    <source>
        <dbReference type="ARBA" id="ARBA00081079"/>
    </source>
</evidence>
<evidence type="ECO:0000313" key="17">
    <source>
        <dbReference type="Proteomes" id="UP001050691"/>
    </source>
</evidence>
<keyword evidence="10" id="KW-0539">Nucleus</keyword>
<keyword evidence="9" id="KW-0906">Nuclear pore complex</keyword>
<feature type="compositionally biased region" description="Basic and acidic residues" evidence="14">
    <location>
        <begin position="242"/>
        <end position="258"/>
    </location>
</feature>
<dbReference type="InterPro" id="IPR026010">
    <property type="entry name" value="NSP1/NUP62"/>
</dbReference>
<reference evidence="16" key="1">
    <citation type="submission" date="2021-10" db="EMBL/GenBank/DDBJ databases">
        <title>De novo Genome Assembly of Clathrus columnatus (Basidiomycota, Fungi) Using Illumina and Nanopore Sequence Data.</title>
        <authorList>
            <person name="Ogiso-Tanaka E."/>
            <person name="Itagaki H."/>
            <person name="Hosoya T."/>
            <person name="Hosaka K."/>
        </authorList>
    </citation>
    <scope>NUCLEOTIDE SEQUENCE</scope>
    <source>
        <strain evidence="16">MO-923</strain>
    </source>
</reference>
<dbReference type="GO" id="GO:0005543">
    <property type="term" value="F:phospholipid binding"/>
    <property type="evidence" value="ECO:0007669"/>
    <property type="project" value="TreeGrafter"/>
</dbReference>
<evidence type="ECO:0000256" key="11">
    <source>
        <dbReference type="ARBA" id="ARBA00068864"/>
    </source>
</evidence>
<evidence type="ECO:0000256" key="5">
    <source>
        <dbReference type="ARBA" id="ARBA00022448"/>
    </source>
</evidence>
<dbReference type="GO" id="GO:0051028">
    <property type="term" value="P:mRNA transport"/>
    <property type="evidence" value="ECO:0007669"/>
    <property type="project" value="UniProtKB-KW"/>
</dbReference>
<keyword evidence="8" id="KW-0811">Translocation</keyword>
<keyword evidence="17" id="KW-1185">Reference proteome</keyword>
<feature type="compositionally biased region" description="Polar residues" evidence="14">
    <location>
        <begin position="146"/>
        <end position="160"/>
    </location>
</feature>
<feature type="compositionally biased region" description="Low complexity" evidence="14">
    <location>
        <begin position="281"/>
        <end position="304"/>
    </location>
</feature>
<gene>
    <name evidence="16" type="ORF">Clacol_001500</name>
</gene>
<dbReference type="EMBL" id="BPWL01000002">
    <property type="protein sequence ID" value="GJJ07300.1"/>
    <property type="molecule type" value="Genomic_DNA"/>
</dbReference>
<name>A0AAV5A5X3_9AGAM</name>
<accession>A0AAV5A5X3</accession>
<dbReference type="GO" id="GO:0044613">
    <property type="term" value="C:nuclear pore central transport channel"/>
    <property type="evidence" value="ECO:0007669"/>
    <property type="project" value="TreeGrafter"/>
</dbReference>
<evidence type="ECO:0000256" key="6">
    <source>
        <dbReference type="ARBA" id="ARBA00022816"/>
    </source>
</evidence>
<evidence type="ECO:0000256" key="1">
    <source>
        <dbReference type="ARBA" id="ARBA00004335"/>
    </source>
</evidence>
<dbReference type="PANTHER" id="PTHR12084">
    <property type="entry name" value="NUCLEAR PORE GLYCOPROTEIN P62-RELATED"/>
    <property type="match status" value="1"/>
</dbReference>
<comment type="caution">
    <text evidence="16">The sequence shown here is derived from an EMBL/GenBank/DDBJ whole genome shotgun (WGS) entry which is preliminary data.</text>
</comment>
<dbReference type="Proteomes" id="UP001050691">
    <property type="component" value="Unassembled WGS sequence"/>
</dbReference>
<proteinExistence type="inferred from homology"/>
<feature type="compositionally biased region" description="Polar residues" evidence="14">
    <location>
        <begin position="167"/>
        <end position="212"/>
    </location>
</feature>
<evidence type="ECO:0000256" key="12">
    <source>
        <dbReference type="ARBA" id="ARBA00078941"/>
    </source>
</evidence>
<dbReference type="PANTHER" id="PTHR12084:SF0">
    <property type="entry name" value="NUCLEAR PORE GLYCOPROTEIN P62"/>
    <property type="match status" value="1"/>
</dbReference>
<keyword evidence="6" id="KW-0509">mRNA transport</keyword>
<evidence type="ECO:0000256" key="3">
    <source>
        <dbReference type="ARBA" id="ARBA00004620"/>
    </source>
</evidence>
<evidence type="ECO:0000256" key="7">
    <source>
        <dbReference type="ARBA" id="ARBA00022927"/>
    </source>
</evidence>
<feature type="compositionally biased region" description="Polar residues" evidence="14">
    <location>
        <begin position="110"/>
        <end position="135"/>
    </location>
</feature>
<evidence type="ECO:0000256" key="8">
    <source>
        <dbReference type="ARBA" id="ARBA00023010"/>
    </source>
</evidence>
<dbReference type="GO" id="GO:0006606">
    <property type="term" value="P:protein import into nucleus"/>
    <property type="evidence" value="ECO:0007669"/>
    <property type="project" value="TreeGrafter"/>
</dbReference>
<dbReference type="InterPro" id="IPR007758">
    <property type="entry name" value="Nucleoporin_NSP1_C"/>
</dbReference>
<keyword evidence="5" id="KW-0813">Transport</keyword>
<dbReference type="GO" id="GO:0017056">
    <property type="term" value="F:structural constituent of nuclear pore"/>
    <property type="evidence" value="ECO:0007669"/>
    <property type="project" value="InterPro"/>
</dbReference>
<sequence>MSNNNPPNIFGSLGPSSTPNLFSTNSSGPNASAPSLFANNAASNTSKSAKPPPVFGQTSSLGTASFRAPGASPSLGVPPTTSSASNTGNQSSSFFGVPKNNTTPMPMPTIGSSSAAMFGGTQLNPNSTSDKSPFSSLPAGSLFGSGAQSSNPNTGETQPSLFGAKPATTSSDTVAQTSNQQQATGTSASSLFGNTPNTSNSNATLPVSNLFANAQKKQEGGQLSSTPSLFSSLPPKPVTAESAKDDKTNDQDASKSDNKANSVFILGSSKDTQAKLFEGCTSTPSAPAPTGSTTTPASTTVPAPSMLRGKTVEDIVNRWTTDLETQARAFSQFASEVAVWDRTLVENGNYISALYAAVIQAESTQASLDQTLEHVEQQQHQLISTLDQYEKTTTDVLHGPGGVMASTEGLGLVDSERDKSYALAANLYTQLDDLSHSLTQMVDAINGLNISTAPKAPLGEHSNDDPISAIAGILNAHLSSLQWIDGSLREMESKVKDAERKIHDVGNTHGLDGFSKVRSFGLSSSRR</sequence>
<feature type="compositionally biased region" description="Low complexity" evidence="14">
    <location>
        <begin position="80"/>
        <end position="93"/>
    </location>
</feature>
<evidence type="ECO:0000256" key="9">
    <source>
        <dbReference type="ARBA" id="ARBA00023132"/>
    </source>
</evidence>
<dbReference type="Pfam" id="PF05064">
    <property type="entry name" value="Nsp1_C"/>
    <property type="match status" value="1"/>
</dbReference>
<feature type="compositionally biased region" description="Low complexity" evidence="14">
    <location>
        <begin position="223"/>
        <end position="233"/>
    </location>
</feature>
<dbReference type="AlphaFoldDB" id="A0AAV5A5X3"/>
<comment type="similarity">
    <text evidence="4">Belongs to the nucleoporin NSP1/NUP62 family.</text>
</comment>
<dbReference type="Gene3D" id="1.20.5.170">
    <property type="match status" value="1"/>
</dbReference>
<evidence type="ECO:0000259" key="15">
    <source>
        <dbReference type="Pfam" id="PF05064"/>
    </source>
</evidence>